<feature type="region of interest" description="Disordered" evidence="2">
    <location>
        <begin position="575"/>
        <end position="602"/>
    </location>
</feature>
<evidence type="ECO:0008006" key="5">
    <source>
        <dbReference type="Google" id="ProtNLM"/>
    </source>
</evidence>
<proteinExistence type="inferred from homology"/>
<comment type="similarity">
    <text evidence="1">Belongs to the asteroid family.</text>
</comment>
<dbReference type="PANTHER" id="PTHR15665">
    <property type="entry name" value="ASTEROID PROTEIN"/>
    <property type="match status" value="1"/>
</dbReference>
<dbReference type="PANTHER" id="PTHR15665:SF1">
    <property type="entry name" value="PROTEIN ASTEROID HOMOLOG 1"/>
    <property type="match status" value="1"/>
</dbReference>
<feature type="region of interest" description="Disordered" evidence="2">
    <location>
        <begin position="822"/>
        <end position="855"/>
    </location>
</feature>
<evidence type="ECO:0000256" key="2">
    <source>
        <dbReference type="SAM" id="MobiDB-lite"/>
    </source>
</evidence>
<dbReference type="InterPro" id="IPR026832">
    <property type="entry name" value="Asteroid"/>
</dbReference>
<feature type="compositionally biased region" description="Polar residues" evidence="2">
    <location>
        <begin position="582"/>
        <end position="594"/>
    </location>
</feature>
<gene>
    <name evidence="3" type="ORF">IEO21_06246</name>
</gene>
<dbReference type="AlphaFoldDB" id="A0A8H7P0D1"/>
<evidence type="ECO:0000313" key="3">
    <source>
        <dbReference type="EMBL" id="KAF9812304.1"/>
    </source>
</evidence>
<reference evidence="3" key="2">
    <citation type="journal article" name="Front. Microbiol.">
        <title>Degradative Capacity of Two Strains of Rhodonia placenta: From Phenotype to Genotype.</title>
        <authorList>
            <person name="Kolle M."/>
            <person name="Horta M.A.C."/>
            <person name="Nowrousian M."/>
            <person name="Ohm R.A."/>
            <person name="Benz J.P."/>
            <person name="Pilgard A."/>
        </authorList>
    </citation>
    <scope>NUCLEOTIDE SEQUENCE</scope>
    <source>
        <strain evidence="3">FPRL280</strain>
    </source>
</reference>
<sequence>MGVHGLTSFLRENKTALAHVLEFPPPRLSHWGGKTSTALVVDGWSFTYELLHCADLPWVYGGEYDAFARLIERVAMGWIAVGLHLHFVFDGPYPALKFPTLVSRVTQTSIHGGLLFFRTSPSARATPRFLHETQILPPLTYTVCVQTLLRLASAPDVPLEVHFADEEGDPYAVALAGRLHAYVAGKDSDFVVLNVDGYKGYMPLDEMVWNTLTSSSSASETSSLYSSLNGDGDEEEDEYGFKTVRKAKTRKRAAANHRVGHGLIPPDTTIEPDGELTLSCTVYTPDDLASHLQLPVSVLSLVGALVGNDYTGQPDESAPSSRRKSNLHGLFFERQLTLVQRIVRVATTLRSILSSAFSSGGAPAPKRKQKEIGSVMELIDAAVTALLIRPLDTLATGELEDIVDRIAEATLQYAIPRQDELEVSTAHNGRLQWASDVCALHDHESCPLFALLSRLDICAYHDSAETLVRVAALYVAAYRAGNLNPHVLNSISTGTAWPKVFLEDPDKETVARSIGRPIREAGYAILGAGSIPAQSTDNEDPEDEYDSGDELIDVVEESDDDDDDPLAPLRGALEQLGDGQKQDNGQARTGQTAPPSAKETLPRIVTECVRRGTHLSAEDVSVPALHDIMETLSLPQPQHDGQHAQVPVQLWPLDARRVFLLRILQSDVPSIKAVSDDKLIAVLAVRWVVRCMHARAAESDGNKEREKERWIQGEARAFLNAFAWSPSGEAADTAPEELPVEPVQIIERNVQLVAQLTMALDTIEQLTQILLLGDVIPTPAALFSGRRFHANLVRLGNDSMADSSNALWRACLEGLEHAFAGRGPKAKKDRKKEARAPITSPAKVQPGRGQPRRGGMYDILAQLDG</sequence>
<name>A0A8H7P0D1_9APHY</name>
<evidence type="ECO:0000256" key="1">
    <source>
        <dbReference type="ARBA" id="ARBA00007398"/>
    </source>
</evidence>
<dbReference type="EMBL" id="JADOXO010000134">
    <property type="protein sequence ID" value="KAF9812304.1"/>
    <property type="molecule type" value="Genomic_DNA"/>
</dbReference>
<dbReference type="SUPFAM" id="SSF88723">
    <property type="entry name" value="PIN domain-like"/>
    <property type="match status" value="1"/>
</dbReference>
<comment type="caution">
    <text evidence="3">The sequence shown here is derived from an EMBL/GenBank/DDBJ whole genome shotgun (WGS) entry which is preliminary data.</text>
</comment>
<dbReference type="Gene3D" id="3.40.50.1010">
    <property type="entry name" value="5'-nuclease"/>
    <property type="match status" value="1"/>
</dbReference>
<dbReference type="Proteomes" id="UP000639403">
    <property type="component" value="Unassembled WGS sequence"/>
</dbReference>
<accession>A0A8H7P0D1</accession>
<organism evidence="3 4">
    <name type="scientific">Rhodonia placenta</name>
    <dbReference type="NCBI Taxonomy" id="104341"/>
    <lineage>
        <taxon>Eukaryota</taxon>
        <taxon>Fungi</taxon>
        <taxon>Dikarya</taxon>
        <taxon>Basidiomycota</taxon>
        <taxon>Agaricomycotina</taxon>
        <taxon>Agaricomycetes</taxon>
        <taxon>Polyporales</taxon>
        <taxon>Adustoporiaceae</taxon>
        <taxon>Rhodonia</taxon>
    </lineage>
</organism>
<dbReference type="InterPro" id="IPR029060">
    <property type="entry name" value="PIN-like_dom_sf"/>
</dbReference>
<reference evidence="3" key="1">
    <citation type="submission" date="2020-11" db="EMBL/GenBank/DDBJ databases">
        <authorList>
            <person name="Koelle M."/>
            <person name="Horta M.A.C."/>
            <person name="Nowrousian M."/>
            <person name="Ohm R.A."/>
            <person name="Benz P."/>
            <person name="Pilgard A."/>
        </authorList>
    </citation>
    <scope>NUCLEOTIDE SEQUENCE</scope>
    <source>
        <strain evidence="3">FPRL280</strain>
    </source>
</reference>
<evidence type="ECO:0000313" key="4">
    <source>
        <dbReference type="Proteomes" id="UP000639403"/>
    </source>
</evidence>
<protein>
    <recommendedName>
        <fullName evidence="5">Asteroid domain-containing protein</fullName>
    </recommendedName>
</protein>